<comment type="caution">
    <text evidence="1">The sequence shown here is derived from an EMBL/GenBank/DDBJ whole genome shotgun (WGS) entry which is preliminary data.</text>
</comment>
<keyword evidence="2" id="KW-1185">Reference proteome</keyword>
<reference evidence="1 2" key="1">
    <citation type="journal article" date="2017" name="Nat. Microbiol.">
        <title>Natural product diversity associated with the nematode symbionts Photorhabdus and Xenorhabdus.</title>
        <authorList>
            <person name="Tobias N.J."/>
            <person name="Wolff H."/>
            <person name="Djahanschiri B."/>
            <person name="Grundmann F."/>
            <person name="Kronenwerth M."/>
            <person name="Shi Y.M."/>
            <person name="Simonyi S."/>
            <person name="Grun P."/>
            <person name="Shapiro-Ilan D."/>
            <person name="Pidot S.J."/>
            <person name="Stinear T.P."/>
            <person name="Ebersberger I."/>
            <person name="Bode H.B."/>
        </authorList>
    </citation>
    <scope>NUCLEOTIDE SEQUENCE [LARGE SCALE GENOMIC DNA]</scope>
    <source>
        <strain evidence="1 2">DSM 17902</strain>
    </source>
</reference>
<dbReference type="EMBL" id="NITZ01000030">
    <property type="protein sequence ID" value="PHM46784.1"/>
    <property type="molecule type" value="Genomic_DNA"/>
</dbReference>
<organism evidence="1 2">
    <name type="scientific">Xenorhabdus miraniensis</name>
    <dbReference type="NCBI Taxonomy" id="351674"/>
    <lineage>
        <taxon>Bacteria</taxon>
        <taxon>Pseudomonadati</taxon>
        <taxon>Pseudomonadota</taxon>
        <taxon>Gammaproteobacteria</taxon>
        <taxon>Enterobacterales</taxon>
        <taxon>Morganellaceae</taxon>
        <taxon>Xenorhabdus</taxon>
    </lineage>
</organism>
<dbReference type="OrthoDB" id="6458839at2"/>
<gene>
    <name evidence="1" type="ORF">Xmir_03903</name>
</gene>
<name>A0A2D0JKL1_9GAMM</name>
<dbReference type="Proteomes" id="UP000221980">
    <property type="component" value="Unassembled WGS sequence"/>
</dbReference>
<evidence type="ECO:0000313" key="1">
    <source>
        <dbReference type="EMBL" id="PHM46784.1"/>
    </source>
</evidence>
<proteinExistence type="predicted"/>
<dbReference type="RefSeq" id="WP_099115753.1">
    <property type="nucleotide sequence ID" value="NZ_CAWNQI010000063.1"/>
</dbReference>
<dbReference type="AlphaFoldDB" id="A0A2D0JKL1"/>
<protein>
    <submittedName>
        <fullName evidence="1">Uncharacterized protein</fullName>
    </submittedName>
</protein>
<evidence type="ECO:0000313" key="2">
    <source>
        <dbReference type="Proteomes" id="UP000221980"/>
    </source>
</evidence>
<accession>A0A2D0JKL1</accession>
<sequence length="148" mass="17452">MNDVNYYFLILNISGYQGPCFILGIFETEEIAEQAQKEYSDIMSHADKDDILREGIEIQLIKSDFKLNSIGYVASMYAEGFGQIYRDSFLLFSNKDTAIQETKRLNKIIELDEERTFPEYYLIEEININLLRDTKIEDWLDSDYGEYY</sequence>